<protein>
    <submittedName>
        <fullName evidence="1">Uncharacterized protein</fullName>
    </submittedName>
</protein>
<dbReference type="EMBL" id="CABD030091666">
    <property type="status" value="NOT_ANNOTATED_CDS"/>
    <property type="molecule type" value="Genomic_DNA"/>
</dbReference>
<accession>G3R1R0</accession>
<reference evidence="2" key="1">
    <citation type="submission" date="2011-05" db="EMBL/GenBank/DDBJ databases">
        <title>Insights into the evolution of the great apes provided by the gorilla genome.</title>
        <authorList>
            <person name="Scally A."/>
        </authorList>
    </citation>
    <scope>NUCLEOTIDE SEQUENCE [LARGE SCALE GENOMIC DNA]</scope>
</reference>
<name>G3R1R0_GORGO</name>
<dbReference type="EMBL" id="CABD030091667">
    <property type="status" value="NOT_ANNOTATED_CDS"/>
    <property type="molecule type" value="Genomic_DNA"/>
</dbReference>
<reference evidence="1 2" key="2">
    <citation type="journal article" date="2012" name="Nature">
        <title>Insights into hominid evolution from the gorilla genome sequence.</title>
        <authorList>
            <person name="Scally A."/>
            <person name="Dutheil J.Y."/>
            <person name="Hillier L.W."/>
            <person name="Jordan G.E."/>
            <person name="Goodhead I."/>
            <person name="Herrero J."/>
            <person name="Hobolth A."/>
            <person name="Lappalainen T."/>
            <person name="Mailund T."/>
            <person name="Marques-Bonet T."/>
            <person name="McCarthy S."/>
            <person name="Montgomery S.H."/>
            <person name="Schwalie P.C."/>
            <person name="Tang Y.A."/>
            <person name="Ward M.C."/>
            <person name="Xue Y."/>
            <person name="Yngvadottir B."/>
            <person name="Alkan C."/>
            <person name="Andersen L.N."/>
            <person name="Ayub Q."/>
            <person name="Ball E.V."/>
            <person name="Beal K."/>
            <person name="Bradley B.J."/>
            <person name="Chen Y."/>
            <person name="Clee C.M."/>
            <person name="Fitzgerald S."/>
            <person name="Graves T.A."/>
            <person name="Gu Y."/>
            <person name="Heath P."/>
            <person name="Heger A."/>
            <person name="Karakoc E."/>
            <person name="Kolb-Kokocinski A."/>
            <person name="Laird G.K."/>
            <person name="Lunter G."/>
            <person name="Meader S."/>
            <person name="Mort M."/>
            <person name="Mullikin J.C."/>
            <person name="Munch K."/>
            <person name="O'Connor T.D."/>
            <person name="Phillips A.D."/>
            <person name="Prado-Martinez J."/>
            <person name="Rogers A.S."/>
            <person name="Sajjadian S."/>
            <person name="Schmidt D."/>
            <person name="Shaw K."/>
            <person name="Simpson J.T."/>
            <person name="Stenson P.D."/>
            <person name="Turner D.J."/>
            <person name="Vigilant L."/>
            <person name="Vilella A.J."/>
            <person name="Whitener W."/>
            <person name="Zhu B."/>
            <person name="Cooper D.N."/>
            <person name="de Jong P."/>
            <person name="Dermitzakis E.T."/>
            <person name="Eichler E.E."/>
            <person name="Flicek P."/>
            <person name="Goldman N."/>
            <person name="Mundy N.I."/>
            <person name="Ning Z."/>
            <person name="Odom D.T."/>
            <person name="Ponting C.P."/>
            <person name="Quail M.A."/>
            <person name="Ryder O.A."/>
            <person name="Searle S.M."/>
            <person name="Warren W.C."/>
            <person name="Wilson R.K."/>
            <person name="Schierup M.H."/>
            <person name="Rogers J."/>
            <person name="Tyler-Smith C."/>
            <person name="Durbin R."/>
        </authorList>
    </citation>
    <scope>NUCLEOTIDE SEQUENCE [LARGE SCALE GENOMIC DNA]</scope>
</reference>
<evidence type="ECO:0000313" key="1">
    <source>
        <dbReference type="Ensembl" id="ENSGGOP00000009141.3"/>
    </source>
</evidence>
<evidence type="ECO:0000313" key="2">
    <source>
        <dbReference type="Proteomes" id="UP000001519"/>
    </source>
</evidence>
<dbReference type="Ensembl" id="ENSGGOT00000009395.3">
    <property type="protein sequence ID" value="ENSGGOP00000009141.3"/>
    <property type="gene ID" value="ENSGGOG00000009355.3"/>
</dbReference>
<dbReference type="HOGENOM" id="CLU_142006_0_0_1"/>
<dbReference type="AlphaFoldDB" id="G3R1R0"/>
<dbReference type="OMA" id="NIYSSVC"/>
<dbReference type="eggNOG" id="ENOG502TENV">
    <property type="taxonomic scope" value="Eukaryota"/>
</dbReference>
<dbReference type="Proteomes" id="UP000001519">
    <property type="component" value="Chromosome 14"/>
</dbReference>
<dbReference type="KEGG" id="ggo:101138784"/>
<dbReference type="RefSeq" id="XP_063553792.1">
    <property type="nucleotide sequence ID" value="XM_063697722.1"/>
</dbReference>
<gene>
    <name evidence="1" type="primary">LOC101138784</name>
</gene>
<keyword evidence="2" id="KW-1185">Reference proteome</keyword>
<sequence length="167" mass="18897">MELSSMKICAAIPTSRALPEVVRRMPRKRISGLEWLLQQDPGFSLVNTVKAGMIISFPSNNIYSSVCCCQSEIFKYEFSNSKKSSWIQEERHLGRNNVLYSAHDVSPEKVTSALKKKKKQTTTINNFPLQYLPGSKLLDRFLSLSRSLLCLNSWSSSLPLAPQVKKK</sequence>
<proteinExistence type="predicted"/>
<dbReference type="GeneTree" id="ENSGT00390000007452"/>
<dbReference type="GeneID" id="101138784"/>
<reference evidence="1" key="4">
    <citation type="submission" date="2025-09" db="UniProtKB">
        <authorList>
            <consortium name="Ensembl"/>
        </authorList>
    </citation>
    <scope>IDENTIFICATION</scope>
</reference>
<dbReference type="InParanoid" id="G3R1R0"/>
<organism evidence="1 2">
    <name type="scientific">Gorilla gorilla gorilla</name>
    <name type="common">Western lowland gorilla</name>
    <dbReference type="NCBI Taxonomy" id="9595"/>
    <lineage>
        <taxon>Eukaryota</taxon>
        <taxon>Metazoa</taxon>
        <taxon>Chordata</taxon>
        <taxon>Craniata</taxon>
        <taxon>Vertebrata</taxon>
        <taxon>Euteleostomi</taxon>
        <taxon>Mammalia</taxon>
        <taxon>Eutheria</taxon>
        <taxon>Euarchontoglires</taxon>
        <taxon>Primates</taxon>
        <taxon>Haplorrhini</taxon>
        <taxon>Catarrhini</taxon>
        <taxon>Hominidae</taxon>
        <taxon>Gorilla</taxon>
    </lineage>
</organism>
<reference evidence="1" key="3">
    <citation type="submission" date="2025-08" db="UniProtKB">
        <authorList>
            <consortium name="Ensembl"/>
        </authorList>
    </citation>
    <scope>IDENTIFICATION</scope>
</reference>
<dbReference type="Bgee" id="ENSGGOG00000009355">
    <property type="expression patterns" value="Expressed in prefrontal cortex and 1 other cell type or tissue"/>
</dbReference>